<comment type="caution">
    <text evidence="2">The sequence shown here is derived from an EMBL/GenBank/DDBJ whole genome shotgun (WGS) entry which is preliminary data.</text>
</comment>
<dbReference type="RefSeq" id="WP_147437517.1">
    <property type="nucleotide sequence ID" value="NZ_JACOIH010000004.1"/>
</dbReference>
<dbReference type="Proteomes" id="UP000602181">
    <property type="component" value="Unassembled WGS sequence"/>
</dbReference>
<name>A0ABR7ACE8_9FIRM</name>
<organism evidence="2 3">
    <name type="scientific">Anaerotruncus massiliensis</name>
    <name type="common">ex Togo et al. 2019</name>
    <dbReference type="NCBI Taxonomy" id="1673720"/>
    <lineage>
        <taxon>Bacteria</taxon>
        <taxon>Bacillati</taxon>
        <taxon>Bacillota</taxon>
        <taxon>Clostridia</taxon>
        <taxon>Eubacteriales</taxon>
        <taxon>Oscillospiraceae</taxon>
        <taxon>Anaerotruncus</taxon>
    </lineage>
</organism>
<gene>
    <name evidence="2" type="ORF">H8R05_04270</name>
</gene>
<sequence length="158" mass="16877">MEGKHPEDIHPSECTICLDVHTTGGNGLSCFLYGGELPHVGGCALATPGAEIYGKRLSRCDVWTTPVPGHKDAIAAEKTAVRICLSVREPVSVCCGIHFDNLDTDGIAHVITICEQLTDAFLRRYNAEKTDGAAAAYHIIDRDIPAVPTPGNESSSDF</sequence>
<feature type="domain" description="Prenylated flavin chaperone LpdD-like" evidence="1">
    <location>
        <begin position="14"/>
        <end position="124"/>
    </location>
</feature>
<evidence type="ECO:0000313" key="2">
    <source>
        <dbReference type="EMBL" id="MBC3938118.1"/>
    </source>
</evidence>
<reference evidence="2 3" key="1">
    <citation type="submission" date="2020-08" db="EMBL/GenBank/DDBJ databases">
        <authorList>
            <person name="Liu C."/>
            <person name="Sun Q."/>
        </authorList>
    </citation>
    <scope>NUCLEOTIDE SEQUENCE [LARGE SCALE GENOMIC DNA]</scope>
    <source>
        <strain evidence="2 3">22A2-44</strain>
    </source>
</reference>
<dbReference type="EMBL" id="JACOIH010000004">
    <property type="protein sequence ID" value="MBC3938118.1"/>
    <property type="molecule type" value="Genomic_DNA"/>
</dbReference>
<proteinExistence type="predicted"/>
<dbReference type="Pfam" id="PF21758">
    <property type="entry name" value="PAC_bac"/>
    <property type="match status" value="1"/>
</dbReference>
<dbReference type="InterPro" id="IPR048844">
    <property type="entry name" value="LpdD_chaperone-like"/>
</dbReference>
<accession>A0ABR7ACE8</accession>
<evidence type="ECO:0000313" key="3">
    <source>
        <dbReference type="Proteomes" id="UP000602181"/>
    </source>
</evidence>
<keyword evidence="3" id="KW-1185">Reference proteome</keyword>
<protein>
    <recommendedName>
        <fullName evidence="1">Prenylated flavin chaperone LpdD-like domain-containing protein</fullName>
    </recommendedName>
</protein>
<evidence type="ECO:0000259" key="1">
    <source>
        <dbReference type="Pfam" id="PF21758"/>
    </source>
</evidence>